<evidence type="ECO:0000313" key="2">
    <source>
        <dbReference type="EMBL" id="MEN5380705.1"/>
    </source>
</evidence>
<organism evidence="2 3">
    <name type="scientific">Sphingobacterium kitahiroshimense</name>
    <dbReference type="NCBI Taxonomy" id="470446"/>
    <lineage>
        <taxon>Bacteria</taxon>
        <taxon>Pseudomonadati</taxon>
        <taxon>Bacteroidota</taxon>
        <taxon>Sphingobacteriia</taxon>
        <taxon>Sphingobacteriales</taxon>
        <taxon>Sphingobacteriaceae</taxon>
        <taxon>Sphingobacterium</taxon>
    </lineage>
</organism>
<protein>
    <submittedName>
        <fullName evidence="2">DUF3883 domain-containing protein</fullName>
    </submittedName>
</protein>
<reference evidence="2 3" key="1">
    <citation type="submission" date="2024-04" db="EMBL/GenBank/DDBJ databases">
        <title>WGS of bacteria from Torrens River.</title>
        <authorList>
            <person name="Wyrsch E.R."/>
            <person name="Drigo B."/>
        </authorList>
    </citation>
    <scope>NUCLEOTIDE SEQUENCE [LARGE SCALE GENOMIC DNA]</scope>
    <source>
        <strain evidence="2 3">TWI391</strain>
    </source>
</reference>
<dbReference type="InterPro" id="IPR024975">
    <property type="entry name" value="NOV_C"/>
</dbReference>
<dbReference type="Proteomes" id="UP001409291">
    <property type="component" value="Unassembled WGS sequence"/>
</dbReference>
<dbReference type="Pfam" id="PF13020">
    <property type="entry name" value="NOV_C"/>
    <property type="match status" value="1"/>
</dbReference>
<comment type="caution">
    <text evidence="2">The sequence shown here is derived from an EMBL/GenBank/DDBJ whole genome shotgun (WGS) entry which is preliminary data.</text>
</comment>
<evidence type="ECO:0000313" key="3">
    <source>
        <dbReference type="Proteomes" id="UP001409291"/>
    </source>
</evidence>
<sequence length="260" mass="29534">MEKNNVLGLYVSYYLARFNEQAYTKLGYGTQNDTHFKVGELLEVKPATIKNWRDEFDPLFGHRAGWYQRPMSKSRLAVVNALADLDETAVFELVKDILLNASNSEDIEMKQLKSVINDADSDTESTSVFVPRGPTGKAAEEFFIKCFNDKKTPLDGVLEDCRELGTGYDFKLSTETGFKFIEVKGRDKDSGGILFTNKEWNMAKKHGDNYIVCIVSHVSTNPTMNFLYNPGKDLVPNKYVYTSIQINWTVSDKLLTEAFR</sequence>
<feature type="domain" description="Protein NO VEIN C-terminal" evidence="1">
    <location>
        <begin position="139"/>
        <end position="224"/>
    </location>
</feature>
<proteinExistence type="predicted"/>
<name>A0ABV0C109_9SPHI</name>
<keyword evidence="3" id="KW-1185">Reference proteome</keyword>
<accession>A0ABV0C109</accession>
<gene>
    <name evidence="2" type="ORF">ABE541_25815</name>
</gene>
<dbReference type="EMBL" id="JBDJNQ010000024">
    <property type="protein sequence ID" value="MEN5380705.1"/>
    <property type="molecule type" value="Genomic_DNA"/>
</dbReference>
<dbReference type="RefSeq" id="WP_346583633.1">
    <property type="nucleotide sequence ID" value="NZ_JBDJNQ010000024.1"/>
</dbReference>
<evidence type="ECO:0000259" key="1">
    <source>
        <dbReference type="Pfam" id="PF13020"/>
    </source>
</evidence>